<dbReference type="InterPro" id="IPR050622">
    <property type="entry name" value="CPA3_antiporter_subunitB"/>
</dbReference>
<evidence type="ECO:0000259" key="8">
    <source>
        <dbReference type="Pfam" id="PF04039"/>
    </source>
</evidence>
<organism evidence="9 10">
    <name type="scientific">Candidatus Bipolaricaulis anaerobius</name>
    <dbReference type="NCBI Taxonomy" id="2026885"/>
    <lineage>
        <taxon>Bacteria</taxon>
        <taxon>Candidatus Bipolaricaulota</taxon>
        <taxon>Candidatus Bipolaricaulia</taxon>
        <taxon>Candidatus Bipolaricaulales</taxon>
        <taxon>Candidatus Bipolaricaulaceae</taxon>
        <taxon>Candidatus Bipolaricaulis</taxon>
    </lineage>
</organism>
<evidence type="ECO:0000256" key="7">
    <source>
        <dbReference type="SAM" id="Phobius"/>
    </source>
</evidence>
<dbReference type="OrthoDB" id="9798859at2"/>
<keyword evidence="10" id="KW-1185">Reference proteome</keyword>
<keyword evidence="6 7" id="KW-0472">Membrane</keyword>
<feature type="domain" description="Na+/H+ antiporter MnhB subunit-related protein" evidence="8">
    <location>
        <begin position="4"/>
        <end position="133"/>
    </location>
</feature>
<evidence type="ECO:0000313" key="10">
    <source>
        <dbReference type="Proteomes" id="UP000249818"/>
    </source>
</evidence>
<feature type="transmembrane region" description="Helical" evidence="7">
    <location>
        <begin position="75"/>
        <end position="100"/>
    </location>
</feature>
<feature type="transmembrane region" description="Helical" evidence="7">
    <location>
        <begin position="120"/>
        <end position="143"/>
    </location>
</feature>
<dbReference type="PANTHER" id="PTHR33932">
    <property type="entry name" value="NA(+)/H(+) ANTIPORTER SUBUNIT B"/>
    <property type="match status" value="1"/>
</dbReference>
<dbReference type="KEGG" id="bana:BARAN1_0176"/>
<dbReference type="AlphaFoldDB" id="A0A2X3KHZ2"/>
<evidence type="ECO:0000313" key="9">
    <source>
        <dbReference type="EMBL" id="SQD92201.1"/>
    </source>
</evidence>
<dbReference type="GO" id="GO:0005886">
    <property type="term" value="C:plasma membrane"/>
    <property type="evidence" value="ECO:0007669"/>
    <property type="project" value="UniProtKB-SubCell"/>
</dbReference>
<dbReference type="NCBIfam" id="NF006248">
    <property type="entry name" value="PRK08386.1"/>
    <property type="match status" value="1"/>
</dbReference>
<reference evidence="10" key="1">
    <citation type="submission" date="2018-05" db="EMBL/GenBank/DDBJ databases">
        <authorList>
            <person name="Hao L."/>
        </authorList>
    </citation>
    <scope>NUCLEOTIDE SEQUENCE [LARGE SCALE GENOMIC DNA]</scope>
</reference>
<dbReference type="EMBL" id="LS483254">
    <property type="protein sequence ID" value="SQD92201.1"/>
    <property type="molecule type" value="Genomic_DNA"/>
</dbReference>
<evidence type="ECO:0000256" key="2">
    <source>
        <dbReference type="ARBA" id="ARBA00009425"/>
    </source>
</evidence>
<evidence type="ECO:0000256" key="1">
    <source>
        <dbReference type="ARBA" id="ARBA00004651"/>
    </source>
</evidence>
<dbReference type="Proteomes" id="UP000249818">
    <property type="component" value="Chromosome BARAN1"/>
</dbReference>
<dbReference type="PANTHER" id="PTHR33932:SF4">
    <property type="entry name" value="NA(+)_H(+) ANTIPORTER SUBUNIT B"/>
    <property type="match status" value="1"/>
</dbReference>
<evidence type="ECO:0000256" key="5">
    <source>
        <dbReference type="ARBA" id="ARBA00022989"/>
    </source>
</evidence>
<accession>A0A2X3KHZ2</accession>
<evidence type="ECO:0000256" key="4">
    <source>
        <dbReference type="ARBA" id="ARBA00022692"/>
    </source>
</evidence>
<name>A0A2X3KHZ2_9BACT</name>
<dbReference type="RefSeq" id="WP_122030453.1">
    <property type="nucleotide sequence ID" value="NZ_LS483254.1"/>
</dbReference>
<feature type="transmembrane region" description="Helical" evidence="7">
    <location>
        <begin position="7"/>
        <end position="29"/>
    </location>
</feature>
<comment type="similarity">
    <text evidence="2">Belongs to the CPA3 antiporters (TC 2.A.63) subunit B family.</text>
</comment>
<evidence type="ECO:0000256" key="3">
    <source>
        <dbReference type="ARBA" id="ARBA00022475"/>
    </source>
</evidence>
<evidence type="ECO:0000256" key="6">
    <source>
        <dbReference type="ARBA" id="ARBA00023136"/>
    </source>
</evidence>
<keyword evidence="3" id="KW-1003">Cell membrane</keyword>
<protein>
    <submittedName>
        <fullName evidence="9">Membrane-bound hydrogenase MBH 2, subunit Mbh2F (Na+/H+ transporter subunit)</fullName>
    </submittedName>
</protein>
<sequence length="149" mass="15070">MSVVVRTIARILVPVILVFGGYVILHGHLTPGGGFQGGAVAASAVALVLVAFGAPAVKKLKAPFSILEDLNGVAFVVLGFLGLGFTFFANSLAGMGGLFGTPVPPGPNPGYLNTAGTLPLMNWAVGLKVIGGLGTVLVLFGLVGRDDDR</sequence>
<feature type="transmembrane region" description="Helical" evidence="7">
    <location>
        <begin position="35"/>
        <end position="54"/>
    </location>
</feature>
<gene>
    <name evidence="9" type="primary">MbhF</name>
    <name evidence="9" type="ORF">BARAN1_0176</name>
</gene>
<keyword evidence="5 7" id="KW-1133">Transmembrane helix</keyword>
<dbReference type="Pfam" id="PF04039">
    <property type="entry name" value="MnhB"/>
    <property type="match status" value="1"/>
</dbReference>
<comment type="subcellular location">
    <subcellularLocation>
        <location evidence="1">Cell membrane</location>
        <topology evidence="1">Multi-pass membrane protein</topology>
    </subcellularLocation>
</comment>
<keyword evidence="4 7" id="KW-0812">Transmembrane</keyword>
<proteinExistence type="inferred from homology"/>
<dbReference type="InterPro" id="IPR007182">
    <property type="entry name" value="MnhB"/>
</dbReference>